<comment type="caution">
    <text evidence="2">The sequence shown here is derived from an EMBL/GenBank/DDBJ whole genome shotgun (WGS) entry which is preliminary data.</text>
</comment>
<dbReference type="PROSITE" id="PS51354">
    <property type="entry name" value="GLUTAREDOXIN_2"/>
    <property type="match status" value="1"/>
</dbReference>
<protein>
    <recommendedName>
        <fullName evidence="4">Glutaredoxin 3</fullName>
    </recommendedName>
</protein>
<keyword evidence="1" id="KW-0676">Redox-active center</keyword>
<evidence type="ECO:0000256" key="1">
    <source>
        <dbReference type="ARBA" id="ARBA00023284"/>
    </source>
</evidence>
<sequence>MLKRLSTAELKTMVEEKAVVVVARRGCCMTFVVRRLLQYVGADPAVRELEEAHVDDLGHHLAEAGVMLQLPAVFVGGRWFGGTERVIATLVAEELRPLLKKAGALWL</sequence>
<dbReference type="NCBIfam" id="TIGR02189">
    <property type="entry name" value="GlrX-like_plant"/>
    <property type="match status" value="1"/>
</dbReference>
<gene>
    <name evidence="2" type="ORF">SASPL_130055</name>
</gene>
<reference evidence="2" key="1">
    <citation type="submission" date="2018-01" db="EMBL/GenBank/DDBJ databases">
        <authorList>
            <person name="Mao J.F."/>
        </authorList>
    </citation>
    <scope>NUCLEOTIDE SEQUENCE</scope>
    <source>
        <strain evidence="2">Huo1</strain>
        <tissue evidence="2">Leaf</tissue>
    </source>
</reference>
<evidence type="ECO:0008006" key="4">
    <source>
        <dbReference type="Google" id="ProtNLM"/>
    </source>
</evidence>
<reference evidence="2" key="2">
    <citation type="submission" date="2020-08" db="EMBL/GenBank/DDBJ databases">
        <title>Plant Genome Project.</title>
        <authorList>
            <person name="Zhang R.-G."/>
        </authorList>
    </citation>
    <scope>NUCLEOTIDE SEQUENCE</scope>
    <source>
        <strain evidence="2">Huo1</strain>
        <tissue evidence="2">Leaf</tissue>
    </source>
</reference>
<dbReference type="Proteomes" id="UP000298416">
    <property type="component" value="Unassembled WGS sequence"/>
</dbReference>
<evidence type="ECO:0000313" key="3">
    <source>
        <dbReference type="Proteomes" id="UP000298416"/>
    </source>
</evidence>
<keyword evidence="3" id="KW-1185">Reference proteome</keyword>
<evidence type="ECO:0000313" key="2">
    <source>
        <dbReference type="EMBL" id="KAG6407073.1"/>
    </source>
</evidence>
<dbReference type="InterPro" id="IPR011905">
    <property type="entry name" value="GlrX-like_pln_2"/>
</dbReference>
<name>A0A8X8X7E3_SALSN</name>
<accession>A0A8X8X7E3</accession>
<dbReference type="OrthoDB" id="909363at2759"/>
<organism evidence="2">
    <name type="scientific">Salvia splendens</name>
    <name type="common">Scarlet sage</name>
    <dbReference type="NCBI Taxonomy" id="180675"/>
    <lineage>
        <taxon>Eukaryota</taxon>
        <taxon>Viridiplantae</taxon>
        <taxon>Streptophyta</taxon>
        <taxon>Embryophyta</taxon>
        <taxon>Tracheophyta</taxon>
        <taxon>Spermatophyta</taxon>
        <taxon>Magnoliopsida</taxon>
        <taxon>eudicotyledons</taxon>
        <taxon>Gunneridae</taxon>
        <taxon>Pentapetalae</taxon>
        <taxon>asterids</taxon>
        <taxon>lamiids</taxon>
        <taxon>Lamiales</taxon>
        <taxon>Lamiaceae</taxon>
        <taxon>Nepetoideae</taxon>
        <taxon>Mentheae</taxon>
        <taxon>Salviinae</taxon>
        <taxon>Salvia</taxon>
        <taxon>Salvia subgen. Calosphace</taxon>
        <taxon>core Calosphace</taxon>
    </lineage>
</organism>
<dbReference type="PANTHER" id="PTHR10168">
    <property type="entry name" value="GLUTAREDOXIN"/>
    <property type="match status" value="1"/>
</dbReference>
<dbReference type="AlphaFoldDB" id="A0A8X8X7E3"/>
<dbReference type="EMBL" id="PNBA02000011">
    <property type="protein sequence ID" value="KAG6407073.1"/>
    <property type="molecule type" value="Genomic_DNA"/>
</dbReference>
<proteinExistence type="predicted"/>